<accession>A0A2J6Q3Y2</accession>
<evidence type="ECO:0000256" key="1">
    <source>
        <dbReference type="SAM" id="MobiDB-lite"/>
    </source>
</evidence>
<dbReference type="EMBL" id="KZ613483">
    <property type="protein sequence ID" value="PMD20953.1"/>
    <property type="molecule type" value="Genomic_DNA"/>
</dbReference>
<dbReference type="STRING" id="1745343.A0A2J6Q3Y2"/>
<keyword evidence="4" id="KW-1185">Reference proteome</keyword>
<evidence type="ECO:0000313" key="3">
    <source>
        <dbReference type="EMBL" id="PMD20953.1"/>
    </source>
</evidence>
<sequence>MASHLTRSSRRSEGLTTRSSTRNNVAINPGSHDKPHQPNIGRKKRPRDPADSEDPSLMVKKARISIEITSRPKAPPKPRSLVINAQAEAAPQRSASPPIQAKPTAVQIEPPQPPPPKPTNHHQKVVNGIKHELDRLQPNSADLKAEKRKLRSQEGTRFKSELSAYFPEYDEVIGNEPKEDHILNLDTPIIIIDSAKTANKQPALPRNSNGQKHEYPLKEFPDSLFDDLHNAQRVDFSFLDKHYKEEGGEDPLSDEYFLGIHRKPERQEKAIRNSDKGRAQHERDQVIRLLEGLQGHDWLKLMGVSGITESKKKDYEPAREHFIKGCEAILEKFRLWREEEKRRKLEKEAAAAEAAEEEEEDEEEVEQEDEIDEEDQEGNISDGDPPDYSDVDASAARQLHEEAIARSAPLTKHFEKKAKVEPFPALVPGVEKEFTSFFAKPYLRAAALGKHRRSGRSVAAWGHPVPDVADIDFDLPEEYRDEETLKAHARRKRRDRRVSKS</sequence>
<evidence type="ECO:0000313" key="4">
    <source>
        <dbReference type="Proteomes" id="UP000235672"/>
    </source>
</evidence>
<organism evidence="3 4">
    <name type="scientific">Hyaloscypha hepaticicola</name>
    <dbReference type="NCBI Taxonomy" id="2082293"/>
    <lineage>
        <taxon>Eukaryota</taxon>
        <taxon>Fungi</taxon>
        <taxon>Dikarya</taxon>
        <taxon>Ascomycota</taxon>
        <taxon>Pezizomycotina</taxon>
        <taxon>Leotiomycetes</taxon>
        <taxon>Helotiales</taxon>
        <taxon>Hyaloscyphaceae</taxon>
        <taxon>Hyaloscypha</taxon>
    </lineage>
</organism>
<feature type="region of interest" description="Disordered" evidence="1">
    <location>
        <begin position="1"/>
        <end position="155"/>
    </location>
</feature>
<dbReference type="PANTHER" id="PTHR38422:SF1">
    <property type="entry name" value="SOMETHING ABOUT SILENCING PROTEIN 4"/>
    <property type="match status" value="1"/>
</dbReference>
<dbReference type="Pfam" id="PF15460">
    <property type="entry name" value="SAS4"/>
    <property type="match status" value="1"/>
</dbReference>
<name>A0A2J6Q3Y2_9HELO</name>
<dbReference type="AlphaFoldDB" id="A0A2J6Q3Y2"/>
<evidence type="ECO:0000259" key="2">
    <source>
        <dbReference type="Pfam" id="PF15460"/>
    </source>
</evidence>
<dbReference type="OrthoDB" id="1938992at2759"/>
<proteinExistence type="predicted"/>
<gene>
    <name evidence="3" type="ORF">NA56DRAFT_600935</name>
</gene>
<feature type="domain" description="Something about silencing protein 4" evidence="2">
    <location>
        <begin position="250"/>
        <end position="345"/>
    </location>
</feature>
<dbReference type="GO" id="GO:0004402">
    <property type="term" value="F:histone acetyltransferase activity"/>
    <property type="evidence" value="ECO:0007669"/>
    <property type="project" value="TreeGrafter"/>
</dbReference>
<feature type="compositionally biased region" description="Acidic residues" evidence="1">
    <location>
        <begin position="354"/>
        <end position="377"/>
    </location>
</feature>
<dbReference type="Proteomes" id="UP000235672">
    <property type="component" value="Unassembled WGS sequence"/>
</dbReference>
<reference evidence="3 4" key="1">
    <citation type="submission" date="2016-05" db="EMBL/GenBank/DDBJ databases">
        <title>A degradative enzymes factory behind the ericoid mycorrhizal symbiosis.</title>
        <authorList>
            <consortium name="DOE Joint Genome Institute"/>
            <person name="Martino E."/>
            <person name="Morin E."/>
            <person name="Grelet G."/>
            <person name="Kuo A."/>
            <person name="Kohler A."/>
            <person name="Daghino S."/>
            <person name="Barry K."/>
            <person name="Choi C."/>
            <person name="Cichocki N."/>
            <person name="Clum A."/>
            <person name="Copeland A."/>
            <person name="Hainaut M."/>
            <person name="Haridas S."/>
            <person name="Labutti K."/>
            <person name="Lindquist E."/>
            <person name="Lipzen A."/>
            <person name="Khouja H.-R."/>
            <person name="Murat C."/>
            <person name="Ohm R."/>
            <person name="Olson A."/>
            <person name="Spatafora J."/>
            <person name="Veneault-Fourrey C."/>
            <person name="Henrissat B."/>
            <person name="Grigoriev I."/>
            <person name="Martin F."/>
            <person name="Perotto S."/>
        </authorList>
    </citation>
    <scope>NUCLEOTIDE SEQUENCE [LARGE SCALE GENOMIC DNA]</scope>
    <source>
        <strain evidence="3 4">UAMH 7357</strain>
    </source>
</reference>
<dbReference type="InterPro" id="IPR029184">
    <property type="entry name" value="Sas4_dom"/>
</dbReference>
<dbReference type="GO" id="GO:0033255">
    <property type="term" value="C:SAS acetyltransferase complex"/>
    <property type="evidence" value="ECO:0007669"/>
    <property type="project" value="InterPro"/>
</dbReference>
<feature type="region of interest" description="Disordered" evidence="1">
    <location>
        <begin position="347"/>
        <end position="411"/>
    </location>
</feature>
<dbReference type="PANTHER" id="PTHR38422">
    <property type="entry name" value="SOMETHING ABOUT SILENCING PROTEIN 4"/>
    <property type="match status" value="1"/>
</dbReference>
<feature type="compositionally biased region" description="Polar residues" evidence="1">
    <location>
        <begin position="14"/>
        <end position="26"/>
    </location>
</feature>
<dbReference type="InterPro" id="IPR038988">
    <property type="entry name" value="Sas4"/>
</dbReference>
<protein>
    <recommendedName>
        <fullName evidence="2">Something about silencing protein 4 domain-containing protein</fullName>
    </recommendedName>
</protein>